<dbReference type="PROSITE" id="PS51094">
    <property type="entry name" value="PTS_EIIA_TYPE_2"/>
    <property type="match status" value="1"/>
</dbReference>
<feature type="domain" description="PTS EIIA type-2" evidence="1">
    <location>
        <begin position="11"/>
        <end position="155"/>
    </location>
</feature>
<dbReference type="InterPro" id="IPR016152">
    <property type="entry name" value="PTrfase/Anion_transptr"/>
</dbReference>
<dbReference type="Gene3D" id="3.40.930.10">
    <property type="entry name" value="Mannitol-specific EII, Chain A"/>
    <property type="match status" value="1"/>
</dbReference>
<keyword evidence="2" id="KW-0813">Transport</keyword>
<dbReference type="InterPro" id="IPR051541">
    <property type="entry name" value="PTS_SugarTrans_NitroReg"/>
</dbReference>
<dbReference type="PANTHER" id="PTHR47738">
    <property type="entry name" value="PTS SYSTEM FRUCTOSE-LIKE EIIA COMPONENT-RELATED"/>
    <property type="match status" value="1"/>
</dbReference>
<name>A0A2A8D126_9BACT</name>
<evidence type="ECO:0000259" key="1">
    <source>
        <dbReference type="PROSITE" id="PS51094"/>
    </source>
</evidence>
<proteinExistence type="predicted"/>
<dbReference type="AlphaFoldDB" id="A0A2A8D126"/>
<keyword evidence="2" id="KW-0762">Sugar transport</keyword>
<dbReference type="RefSeq" id="WP_098074808.1">
    <property type="nucleotide sequence ID" value="NZ_PDEQ01000002.1"/>
</dbReference>
<reference evidence="2 3" key="1">
    <citation type="submission" date="2017-10" db="EMBL/GenBank/DDBJ databases">
        <title>Draft genome of Longibacter Salinarum.</title>
        <authorList>
            <person name="Goh K.M."/>
            <person name="Shamsir M.S."/>
            <person name="Lim S.W."/>
        </authorList>
    </citation>
    <scope>NUCLEOTIDE SEQUENCE [LARGE SCALE GENOMIC DNA]</scope>
    <source>
        <strain evidence="2 3">KCTC 52045</strain>
    </source>
</reference>
<protein>
    <submittedName>
        <fullName evidence="2">PTS sugar transporter subunit IIA</fullName>
    </submittedName>
</protein>
<keyword evidence="3" id="KW-1185">Reference proteome</keyword>
<dbReference type="InterPro" id="IPR002178">
    <property type="entry name" value="PTS_EIIA_type-2_dom"/>
</dbReference>
<dbReference type="Proteomes" id="UP000220102">
    <property type="component" value="Unassembled WGS sequence"/>
</dbReference>
<dbReference type="CDD" id="cd00211">
    <property type="entry name" value="PTS_IIA_fru"/>
    <property type="match status" value="1"/>
</dbReference>
<evidence type="ECO:0000313" key="2">
    <source>
        <dbReference type="EMBL" id="PEN14635.1"/>
    </source>
</evidence>
<accession>A0A2A8D126</accession>
<dbReference type="OrthoDB" id="95460at2"/>
<dbReference type="SUPFAM" id="SSF55804">
    <property type="entry name" value="Phoshotransferase/anion transport protein"/>
    <property type="match status" value="1"/>
</dbReference>
<evidence type="ECO:0000313" key="3">
    <source>
        <dbReference type="Proteomes" id="UP000220102"/>
    </source>
</evidence>
<dbReference type="Pfam" id="PF00359">
    <property type="entry name" value="PTS_EIIA_2"/>
    <property type="match status" value="1"/>
</dbReference>
<sequence length="161" mass="17407">MPTTSTTEINQLLSPDRIRIGLPGSSKSEIINGLVDVLAGHPSIDSIETVRRAIFAREQMMSTGVGKGLGLPHAKTDAAQETIAAFATTKNPVDFGAIDDEPVHLLLLLVGPEADKSHHIKILGRISRLVSRDDLRTDLRNAASSEDVLRLLKNGEDALRR</sequence>
<organism evidence="2 3">
    <name type="scientific">Longibacter salinarum</name>
    <dbReference type="NCBI Taxonomy" id="1850348"/>
    <lineage>
        <taxon>Bacteria</taxon>
        <taxon>Pseudomonadati</taxon>
        <taxon>Rhodothermota</taxon>
        <taxon>Rhodothermia</taxon>
        <taxon>Rhodothermales</taxon>
        <taxon>Salisaetaceae</taxon>
        <taxon>Longibacter</taxon>
    </lineage>
</organism>
<gene>
    <name evidence="2" type="ORF">CRI94_06330</name>
</gene>
<comment type="caution">
    <text evidence="2">The sequence shown here is derived from an EMBL/GenBank/DDBJ whole genome shotgun (WGS) entry which is preliminary data.</text>
</comment>
<dbReference type="EMBL" id="PDEQ01000002">
    <property type="protein sequence ID" value="PEN14635.1"/>
    <property type="molecule type" value="Genomic_DNA"/>
</dbReference>
<dbReference type="GO" id="GO:0030295">
    <property type="term" value="F:protein kinase activator activity"/>
    <property type="evidence" value="ECO:0007669"/>
    <property type="project" value="TreeGrafter"/>
</dbReference>
<dbReference type="PANTHER" id="PTHR47738:SF1">
    <property type="entry name" value="NITROGEN REGULATORY PROTEIN"/>
    <property type="match status" value="1"/>
</dbReference>